<dbReference type="AlphaFoldDB" id="A0AAN8XJR8"/>
<accession>A0AAN8XJR8</accession>
<evidence type="ECO:0000313" key="2">
    <source>
        <dbReference type="Proteomes" id="UP001381693"/>
    </source>
</evidence>
<feature type="non-terminal residue" evidence="1">
    <location>
        <position position="1"/>
    </location>
</feature>
<name>A0AAN8XJR8_HALRR</name>
<dbReference type="Proteomes" id="UP001381693">
    <property type="component" value="Unassembled WGS sequence"/>
</dbReference>
<proteinExistence type="predicted"/>
<reference evidence="1 2" key="1">
    <citation type="submission" date="2023-11" db="EMBL/GenBank/DDBJ databases">
        <title>Halocaridina rubra genome assembly.</title>
        <authorList>
            <person name="Smith C."/>
        </authorList>
    </citation>
    <scope>NUCLEOTIDE SEQUENCE [LARGE SCALE GENOMIC DNA]</scope>
    <source>
        <strain evidence="1">EP-1</strain>
        <tissue evidence="1">Whole</tissue>
    </source>
</reference>
<gene>
    <name evidence="1" type="ORF">SK128_007998</name>
</gene>
<protein>
    <submittedName>
        <fullName evidence="1">Uncharacterized protein</fullName>
    </submittedName>
</protein>
<keyword evidence="2" id="KW-1185">Reference proteome</keyword>
<organism evidence="1 2">
    <name type="scientific">Halocaridina rubra</name>
    <name type="common">Hawaiian red shrimp</name>
    <dbReference type="NCBI Taxonomy" id="373956"/>
    <lineage>
        <taxon>Eukaryota</taxon>
        <taxon>Metazoa</taxon>
        <taxon>Ecdysozoa</taxon>
        <taxon>Arthropoda</taxon>
        <taxon>Crustacea</taxon>
        <taxon>Multicrustacea</taxon>
        <taxon>Malacostraca</taxon>
        <taxon>Eumalacostraca</taxon>
        <taxon>Eucarida</taxon>
        <taxon>Decapoda</taxon>
        <taxon>Pleocyemata</taxon>
        <taxon>Caridea</taxon>
        <taxon>Atyoidea</taxon>
        <taxon>Atyidae</taxon>
        <taxon>Halocaridina</taxon>
    </lineage>
</organism>
<dbReference type="EMBL" id="JAXCGZ010000665">
    <property type="protein sequence ID" value="KAK7085692.1"/>
    <property type="molecule type" value="Genomic_DNA"/>
</dbReference>
<evidence type="ECO:0000313" key="1">
    <source>
        <dbReference type="EMBL" id="KAK7085692.1"/>
    </source>
</evidence>
<sequence length="62" mass="7224">QIYADPYNIAKEVRTHEDGTCEIVKNVDFGSKFDQEIRTYLSGFSTSNIEQENYKIKSVKFK</sequence>
<comment type="caution">
    <text evidence="1">The sequence shown here is derived from an EMBL/GenBank/DDBJ whole genome shotgun (WGS) entry which is preliminary data.</text>
</comment>